<reference evidence="1 2" key="1">
    <citation type="submission" date="2020-02" db="EMBL/GenBank/DDBJ databases">
        <title>Balneolaceae bacterium YR4-1, complete genome.</title>
        <authorList>
            <person name="Li Y."/>
            <person name="Wu S."/>
        </authorList>
    </citation>
    <scope>NUCLEOTIDE SEQUENCE [LARGE SCALE GENOMIC DNA]</scope>
    <source>
        <strain evidence="1 2">YR4-1</strain>
    </source>
</reference>
<evidence type="ECO:0000313" key="2">
    <source>
        <dbReference type="Proteomes" id="UP000473278"/>
    </source>
</evidence>
<keyword evidence="2" id="KW-1185">Reference proteome</keyword>
<sequence>MKIIYQMMQKPSLMLLKGKKTCNYFFKKLSLRFGPYYLLQDCNAAIQVFAWVQLPNPGLKNGKPQGIPHLNTARYTPNSPRNSCGWKGSVDLWQAAAKNY</sequence>
<dbReference type="Proteomes" id="UP000473278">
    <property type="component" value="Unassembled WGS sequence"/>
</dbReference>
<comment type="caution">
    <text evidence="1">The sequence shown here is derived from an EMBL/GenBank/DDBJ whole genome shotgun (WGS) entry which is preliminary data.</text>
</comment>
<dbReference type="EMBL" id="JAALLT010000004">
    <property type="protein sequence ID" value="NGP77506.1"/>
    <property type="molecule type" value="Genomic_DNA"/>
</dbReference>
<proteinExistence type="predicted"/>
<name>A0A6M1T075_9BACT</name>
<dbReference type="AlphaFoldDB" id="A0A6M1T075"/>
<protein>
    <submittedName>
        <fullName evidence="1">Uncharacterized protein</fullName>
    </submittedName>
</protein>
<dbReference type="RefSeq" id="WP_165142972.1">
    <property type="nucleotide sequence ID" value="NZ_JAALLT010000004.1"/>
</dbReference>
<accession>A0A6M1T075</accession>
<organism evidence="1 2">
    <name type="scientific">Halalkalibaculum roseum</name>
    <dbReference type="NCBI Taxonomy" id="2709311"/>
    <lineage>
        <taxon>Bacteria</taxon>
        <taxon>Pseudomonadati</taxon>
        <taxon>Balneolota</taxon>
        <taxon>Balneolia</taxon>
        <taxon>Balneolales</taxon>
        <taxon>Balneolaceae</taxon>
        <taxon>Halalkalibaculum</taxon>
    </lineage>
</organism>
<gene>
    <name evidence="1" type="ORF">G3570_12735</name>
</gene>
<evidence type="ECO:0000313" key="1">
    <source>
        <dbReference type="EMBL" id="NGP77506.1"/>
    </source>
</evidence>